<dbReference type="OrthoDB" id="193023at2759"/>
<sequence length="288" mass="33314">MAHVQFMDELIREYLLFRGFNTAVKSLDNDLKNEKERGFRVDKIVDQILHYVNTYDLVGLKEIWGHLDSHMFSKLESPFTGAVKKLENAVLKLYLVNAAINNKPEKITEFFTKMTSELQSQTEWKDWFMLPYIKNPEENPIFSVHFTRQWQDTLLVSLHNFLASIFQYMPIPTLMAYEEDTAKLRKLEEKNESLKSRLALLMDKGSDINVTPVHVEPPPHLLDDFYIIAQENTTFDNQAKGLKNLIRSMGTSTSPILGRKESSNSTKKRLATVSNKSSKQGQSQFYDP</sequence>
<accession>A0A1W4XHQ4</accession>
<feature type="region of interest" description="Disordered" evidence="6">
    <location>
        <begin position="253"/>
        <end position="288"/>
    </location>
</feature>
<dbReference type="GeneID" id="108744410"/>
<reference evidence="9 10" key="1">
    <citation type="submission" date="2025-04" db="UniProtKB">
        <authorList>
            <consortium name="RefSeq"/>
        </authorList>
    </citation>
    <scope>IDENTIFICATION</scope>
    <source>
        <tissue evidence="9 10">Entire body</tissue>
    </source>
</reference>
<comment type="similarity">
    <text evidence="3">Belongs to the WD repeat WDR91 family.</text>
</comment>
<evidence type="ECO:0000256" key="6">
    <source>
        <dbReference type="SAM" id="MobiDB-lite"/>
    </source>
</evidence>
<dbReference type="PANTHER" id="PTHR13083:SF3">
    <property type="entry name" value="WD REPEAT-CONTAINING PROTEIN 91"/>
    <property type="match status" value="1"/>
</dbReference>
<dbReference type="InterPro" id="IPR056327">
    <property type="entry name" value="ARMC9_CTLH-like_dom"/>
</dbReference>
<evidence type="ECO:0000256" key="3">
    <source>
        <dbReference type="ARBA" id="ARBA00006128"/>
    </source>
</evidence>
<feature type="domain" description="ARMC9 CTLH-like" evidence="7">
    <location>
        <begin position="50"/>
        <end position="167"/>
    </location>
</feature>
<evidence type="ECO:0000313" key="10">
    <source>
        <dbReference type="RefSeq" id="XP_018335658.1"/>
    </source>
</evidence>
<proteinExistence type="inferred from homology"/>
<feature type="coiled-coil region" evidence="5">
    <location>
        <begin position="177"/>
        <end position="204"/>
    </location>
</feature>
<evidence type="ECO:0000256" key="1">
    <source>
        <dbReference type="ARBA" id="ARBA00004412"/>
    </source>
</evidence>
<keyword evidence="4" id="KW-0967">Endosome</keyword>
<dbReference type="GO" id="GO:0045022">
    <property type="term" value="P:early endosome to late endosome transport"/>
    <property type="evidence" value="ECO:0007669"/>
    <property type="project" value="InterPro"/>
</dbReference>
<dbReference type="GO" id="GO:0031902">
    <property type="term" value="C:late endosome membrane"/>
    <property type="evidence" value="ECO:0007669"/>
    <property type="project" value="TreeGrafter"/>
</dbReference>
<dbReference type="PANTHER" id="PTHR13083">
    <property type="entry name" value="WD REPEAT-CONTAINING PROTEIN 91"/>
    <property type="match status" value="1"/>
</dbReference>
<comment type="subcellular location">
    <subcellularLocation>
        <location evidence="1">Early endosome</location>
    </subcellularLocation>
    <subcellularLocation>
        <location evidence="2">Late endosome</location>
    </subcellularLocation>
</comment>
<gene>
    <name evidence="9 10" type="primary">LOC108744410</name>
</gene>
<organism evidence="8 9">
    <name type="scientific">Agrilus planipennis</name>
    <name type="common">Emerald ash borer</name>
    <name type="synonym">Agrilus marcopoli</name>
    <dbReference type="NCBI Taxonomy" id="224129"/>
    <lineage>
        <taxon>Eukaryota</taxon>
        <taxon>Metazoa</taxon>
        <taxon>Ecdysozoa</taxon>
        <taxon>Arthropoda</taxon>
        <taxon>Hexapoda</taxon>
        <taxon>Insecta</taxon>
        <taxon>Pterygota</taxon>
        <taxon>Neoptera</taxon>
        <taxon>Endopterygota</taxon>
        <taxon>Coleoptera</taxon>
        <taxon>Polyphaga</taxon>
        <taxon>Elateriformia</taxon>
        <taxon>Buprestoidea</taxon>
        <taxon>Buprestidae</taxon>
        <taxon>Agrilinae</taxon>
        <taxon>Agrilus</taxon>
    </lineage>
</organism>
<dbReference type="STRING" id="224129.A0A1W4XHQ4"/>
<evidence type="ECO:0000256" key="4">
    <source>
        <dbReference type="ARBA" id="ARBA00022753"/>
    </source>
</evidence>
<dbReference type="RefSeq" id="XP_018335657.1">
    <property type="nucleotide sequence ID" value="XM_018480155.2"/>
</dbReference>
<dbReference type="InterPro" id="IPR039724">
    <property type="entry name" value="WDR91"/>
</dbReference>
<evidence type="ECO:0000313" key="9">
    <source>
        <dbReference type="RefSeq" id="XP_018335657.1"/>
    </source>
</evidence>
<dbReference type="Proteomes" id="UP000192223">
    <property type="component" value="Unplaced"/>
</dbReference>
<evidence type="ECO:0000259" key="7">
    <source>
        <dbReference type="Pfam" id="PF23138"/>
    </source>
</evidence>
<protein>
    <submittedName>
        <fullName evidence="9 10">WD repeat-containing protein 91</fullName>
    </submittedName>
</protein>
<dbReference type="GO" id="GO:0141039">
    <property type="term" value="F:phosphatidylinositol 3-kinase inhibitor activity"/>
    <property type="evidence" value="ECO:0007669"/>
    <property type="project" value="InterPro"/>
</dbReference>
<name>A0A1W4XHQ4_AGRPL</name>
<dbReference type="RefSeq" id="XP_018335658.1">
    <property type="nucleotide sequence ID" value="XM_018480156.2"/>
</dbReference>
<dbReference type="KEGG" id="apln:108744410"/>
<evidence type="ECO:0000256" key="5">
    <source>
        <dbReference type="SAM" id="Coils"/>
    </source>
</evidence>
<keyword evidence="8" id="KW-1185">Reference proteome</keyword>
<dbReference type="GO" id="GO:0051898">
    <property type="term" value="P:negative regulation of phosphatidylinositol 3-kinase/protein kinase B signal transduction"/>
    <property type="evidence" value="ECO:0007669"/>
    <property type="project" value="InterPro"/>
</dbReference>
<feature type="compositionally biased region" description="Polar residues" evidence="6">
    <location>
        <begin position="272"/>
        <end position="288"/>
    </location>
</feature>
<evidence type="ECO:0000313" key="8">
    <source>
        <dbReference type="Proteomes" id="UP000192223"/>
    </source>
</evidence>
<dbReference type="Pfam" id="PF23138">
    <property type="entry name" value="CTLH_Armc9"/>
    <property type="match status" value="1"/>
</dbReference>
<dbReference type="GO" id="GO:0031901">
    <property type="term" value="C:early endosome membrane"/>
    <property type="evidence" value="ECO:0007669"/>
    <property type="project" value="TreeGrafter"/>
</dbReference>
<keyword evidence="5" id="KW-0175">Coiled coil</keyword>
<evidence type="ECO:0000256" key="2">
    <source>
        <dbReference type="ARBA" id="ARBA00004603"/>
    </source>
</evidence>
<dbReference type="AlphaFoldDB" id="A0A1W4XHQ4"/>